<evidence type="ECO:0000313" key="2">
    <source>
        <dbReference type="EMBL" id="ATX65763.1"/>
    </source>
</evidence>
<dbReference type="EMBL" id="CP024899">
    <property type="protein sequence ID" value="ATX65763.1"/>
    <property type="molecule type" value="Genomic_DNA"/>
</dbReference>
<dbReference type="PANTHER" id="PTHR34595">
    <property type="entry name" value="BLR5612 PROTEIN"/>
    <property type="match status" value="1"/>
</dbReference>
<sequence>MLSRTAANLFWMARYLERSETTARLLDLGFRNALLPNAGGGFRNEWSAILQSKGTLQQFTDKYGDLVQRNAESFLFFDLENPSSVASCITAARENARIVRTALTSQVWDAINVSYQELKALTRRERSSLEVPELTDWTLRTAALIRGAIETTQLRNDGYRFMNLGYAVERADNTARLLDVKYYVLLPSVAYVGSGLDNYQWTTLLRALSAHRAYNWAYGGELSAAQIAHFLILNPKFPRSLLSCSIEANEHLDHLGRIYGRSSPAQEAARKLLGELAEARIEDVFDEGLHEFLTRMISENAGLGQCISDQYLTGEAR</sequence>
<feature type="domain" description="DUF403" evidence="1">
    <location>
        <begin position="1"/>
        <end position="312"/>
    </location>
</feature>
<accession>A0A2K8KCY0</accession>
<proteinExistence type="predicted"/>
<reference evidence="2 3" key="1">
    <citation type="submission" date="2017-11" db="EMBL/GenBank/DDBJ databases">
        <title>Revised Sequence and Annotation of the Rhodobaca barguzinensis strain alga05 Genome.</title>
        <authorList>
            <person name="Kopejtka K."/>
            <person name="Tomasch J.M."/>
            <person name="Bunk B."/>
            <person name="Koblizek M."/>
        </authorList>
    </citation>
    <scope>NUCLEOTIDE SEQUENCE [LARGE SCALE GENOMIC DNA]</scope>
    <source>
        <strain evidence="3">alga05</strain>
    </source>
</reference>
<keyword evidence="3" id="KW-1185">Reference proteome</keyword>
<dbReference type="OrthoDB" id="9803532at2"/>
<dbReference type="InterPro" id="IPR051680">
    <property type="entry name" value="ATP-dep_Glu-Cys_Ligase-2"/>
</dbReference>
<dbReference type="STRING" id="441209.GCA_001870665_01364"/>
<evidence type="ECO:0000313" key="3">
    <source>
        <dbReference type="Proteomes" id="UP000228948"/>
    </source>
</evidence>
<evidence type="ECO:0000259" key="1">
    <source>
        <dbReference type="Pfam" id="PF04168"/>
    </source>
</evidence>
<dbReference type="PANTHER" id="PTHR34595:SF7">
    <property type="entry name" value="SLL1039 PROTEIN"/>
    <property type="match status" value="1"/>
</dbReference>
<dbReference type="Proteomes" id="UP000228948">
    <property type="component" value="Chromosome"/>
</dbReference>
<dbReference type="Pfam" id="PF04168">
    <property type="entry name" value="Alpha-E"/>
    <property type="match status" value="1"/>
</dbReference>
<name>A0A2K8KCY0_9RHOB</name>
<dbReference type="RefSeq" id="WP_071480312.1">
    <property type="nucleotide sequence ID" value="NZ_CP024899.1"/>
</dbReference>
<organism evidence="2 3">
    <name type="scientific">Roseinatronobacter bogoriensis subsp. barguzinensis</name>
    <dbReference type="NCBI Taxonomy" id="441209"/>
    <lineage>
        <taxon>Bacteria</taxon>
        <taxon>Pseudomonadati</taxon>
        <taxon>Pseudomonadota</taxon>
        <taxon>Alphaproteobacteria</taxon>
        <taxon>Rhodobacterales</taxon>
        <taxon>Paracoccaceae</taxon>
        <taxon>Roseinatronobacter</taxon>
    </lineage>
</organism>
<protein>
    <submittedName>
        <fullName evidence="2">Alpha-E domain-containing protein</fullName>
    </submittedName>
</protein>
<dbReference type="AlphaFoldDB" id="A0A2K8KCY0"/>
<dbReference type="InterPro" id="IPR007296">
    <property type="entry name" value="DUF403"/>
</dbReference>
<dbReference type="KEGG" id="rbg:BG454_07935"/>
<gene>
    <name evidence="2" type="ORF">BG454_07935</name>
</gene>